<gene>
    <name evidence="10" type="ORF">LX16_5168</name>
</gene>
<sequence length="267" mass="29122">MKIRRPIVVAAALAVALTVGVSAFAWAGSGDDRGVIAEPVSDTAEPETDTETPEPDPQEETQTATPTVDHDCGDTGPHQKQVEEILADLGGYGEVFVDGEQSREDCEAITEFQERMGISPAEGHAGDLTRDVAVRIHESDLDKCDPGGGIVVCIDLTHQTLWVTDVGEIVYGPTIVRTGMAGQYKTQTGKLEITNRAEQEWSKPYKVWLPYWQHFYMGQGLHETTTYIHDSFGSHGCVNLLHEDAVALYEMLDVGDVLHIFGNKPGT</sequence>
<evidence type="ECO:0000256" key="4">
    <source>
        <dbReference type="ARBA" id="ARBA00022984"/>
    </source>
</evidence>
<keyword evidence="8" id="KW-0732">Signal</keyword>
<feature type="region of interest" description="Disordered" evidence="7">
    <location>
        <begin position="31"/>
        <end position="78"/>
    </location>
</feature>
<dbReference type="EMBL" id="VLLL01000012">
    <property type="protein sequence ID" value="TWJ06432.1"/>
    <property type="molecule type" value="Genomic_DNA"/>
</dbReference>
<feature type="chain" id="PRO_5039180509" evidence="8">
    <location>
        <begin position="28"/>
        <end position="267"/>
    </location>
</feature>
<dbReference type="SUPFAM" id="SSF141523">
    <property type="entry name" value="L,D-transpeptidase catalytic domain-like"/>
    <property type="match status" value="1"/>
</dbReference>
<keyword evidence="2" id="KW-0808">Transferase</keyword>
<dbReference type="OrthoDB" id="8887048at2"/>
<dbReference type="GO" id="GO:0005576">
    <property type="term" value="C:extracellular region"/>
    <property type="evidence" value="ECO:0007669"/>
    <property type="project" value="TreeGrafter"/>
</dbReference>
<dbReference type="RefSeq" id="WP_147144514.1">
    <property type="nucleotide sequence ID" value="NZ_BAABIJ010000002.1"/>
</dbReference>
<evidence type="ECO:0000256" key="5">
    <source>
        <dbReference type="ARBA" id="ARBA00023316"/>
    </source>
</evidence>
<comment type="caution">
    <text evidence="10">The sequence shown here is derived from an EMBL/GenBank/DDBJ whole genome shotgun (WGS) entry which is preliminary data.</text>
</comment>
<evidence type="ECO:0000259" key="9">
    <source>
        <dbReference type="PROSITE" id="PS52029"/>
    </source>
</evidence>
<reference evidence="10 11" key="1">
    <citation type="journal article" date="2013" name="Stand. Genomic Sci.">
        <title>Genomic Encyclopedia of Type Strains, Phase I: The one thousand microbial genomes (KMG-I) project.</title>
        <authorList>
            <person name="Kyrpides N.C."/>
            <person name="Woyke T."/>
            <person name="Eisen J.A."/>
            <person name="Garrity G."/>
            <person name="Lilburn T.G."/>
            <person name="Beck B.J."/>
            <person name="Whitman W.B."/>
            <person name="Hugenholtz P."/>
            <person name="Klenk H.P."/>
        </authorList>
    </citation>
    <scope>NUCLEOTIDE SEQUENCE [LARGE SCALE GENOMIC DNA]</scope>
    <source>
        <strain evidence="10 11">DSM 45044</strain>
    </source>
</reference>
<dbReference type="GO" id="GO:0016740">
    <property type="term" value="F:transferase activity"/>
    <property type="evidence" value="ECO:0007669"/>
    <property type="project" value="UniProtKB-KW"/>
</dbReference>
<proteinExistence type="predicted"/>
<feature type="domain" description="L,D-TPase catalytic" evidence="9">
    <location>
        <begin position="150"/>
        <end position="261"/>
    </location>
</feature>
<dbReference type="PANTHER" id="PTHR30582:SF33">
    <property type="entry name" value="EXPORTED PROTEIN"/>
    <property type="match status" value="1"/>
</dbReference>
<organism evidence="10 11">
    <name type="scientific">Stackebrandtia albiflava</name>
    <dbReference type="NCBI Taxonomy" id="406432"/>
    <lineage>
        <taxon>Bacteria</taxon>
        <taxon>Bacillati</taxon>
        <taxon>Actinomycetota</taxon>
        <taxon>Actinomycetes</taxon>
        <taxon>Glycomycetales</taxon>
        <taxon>Glycomycetaceae</taxon>
        <taxon>Stackebrandtia</taxon>
    </lineage>
</organism>
<dbReference type="CDD" id="cd16913">
    <property type="entry name" value="YkuD_like"/>
    <property type="match status" value="1"/>
</dbReference>
<feature type="compositionally biased region" description="Acidic residues" evidence="7">
    <location>
        <begin position="44"/>
        <end position="59"/>
    </location>
</feature>
<dbReference type="UniPathway" id="UPA00219"/>
<dbReference type="Gene3D" id="2.40.440.10">
    <property type="entry name" value="L,D-transpeptidase catalytic domain-like"/>
    <property type="match status" value="1"/>
</dbReference>
<dbReference type="GO" id="GO:0071555">
    <property type="term" value="P:cell wall organization"/>
    <property type="evidence" value="ECO:0007669"/>
    <property type="project" value="UniProtKB-UniRule"/>
</dbReference>
<dbReference type="AlphaFoldDB" id="A0A562ULE6"/>
<comment type="pathway">
    <text evidence="1 6">Cell wall biogenesis; peptidoglycan biosynthesis.</text>
</comment>
<evidence type="ECO:0000313" key="10">
    <source>
        <dbReference type="EMBL" id="TWJ06432.1"/>
    </source>
</evidence>
<keyword evidence="3 6" id="KW-0133">Cell shape</keyword>
<evidence type="ECO:0000256" key="6">
    <source>
        <dbReference type="PROSITE-ProRule" id="PRU01373"/>
    </source>
</evidence>
<dbReference type="Proteomes" id="UP000321617">
    <property type="component" value="Unassembled WGS sequence"/>
</dbReference>
<evidence type="ECO:0000256" key="2">
    <source>
        <dbReference type="ARBA" id="ARBA00022679"/>
    </source>
</evidence>
<feature type="active site" description="Nucleophile" evidence="6">
    <location>
        <position position="237"/>
    </location>
</feature>
<name>A0A562ULE6_9ACTN</name>
<dbReference type="GO" id="GO:0018104">
    <property type="term" value="P:peptidoglycan-protein cross-linking"/>
    <property type="evidence" value="ECO:0007669"/>
    <property type="project" value="TreeGrafter"/>
</dbReference>
<evidence type="ECO:0000313" key="11">
    <source>
        <dbReference type="Proteomes" id="UP000321617"/>
    </source>
</evidence>
<dbReference type="InterPro" id="IPR038063">
    <property type="entry name" value="Transpep_catalytic_dom"/>
</dbReference>
<feature type="signal peptide" evidence="8">
    <location>
        <begin position="1"/>
        <end position="27"/>
    </location>
</feature>
<dbReference type="InterPro" id="IPR005490">
    <property type="entry name" value="LD_TPept_cat_dom"/>
</dbReference>
<evidence type="ECO:0000256" key="8">
    <source>
        <dbReference type="SAM" id="SignalP"/>
    </source>
</evidence>
<keyword evidence="11" id="KW-1185">Reference proteome</keyword>
<dbReference type="Pfam" id="PF03734">
    <property type="entry name" value="YkuD"/>
    <property type="match status" value="1"/>
</dbReference>
<evidence type="ECO:0000256" key="3">
    <source>
        <dbReference type="ARBA" id="ARBA00022960"/>
    </source>
</evidence>
<dbReference type="PANTHER" id="PTHR30582">
    <property type="entry name" value="L,D-TRANSPEPTIDASE"/>
    <property type="match status" value="1"/>
</dbReference>
<dbReference type="GO" id="GO:0008360">
    <property type="term" value="P:regulation of cell shape"/>
    <property type="evidence" value="ECO:0007669"/>
    <property type="project" value="UniProtKB-UniRule"/>
</dbReference>
<evidence type="ECO:0000256" key="7">
    <source>
        <dbReference type="SAM" id="MobiDB-lite"/>
    </source>
</evidence>
<protein>
    <submittedName>
        <fullName evidence="10">L,D-transpeptidase-like protein</fullName>
    </submittedName>
</protein>
<dbReference type="InterPro" id="IPR050979">
    <property type="entry name" value="LD-transpeptidase"/>
</dbReference>
<accession>A0A562ULE6</accession>
<evidence type="ECO:0000256" key="1">
    <source>
        <dbReference type="ARBA" id="ARBA00004752"/>
    </source>
</evidence>
<dbReference type="GO" id="GO:0071972">
    <property type="term" value="F:peptidoglycan L,D-transpeptidase activity"/>
    <property type="evidence" value="ECO:0007669"/>
    <property type="project" value="TreeGrafter"/>
</dbReference>
<feature type="active site" description="Proton donor/acceptor" evidence="6">
    <location>
        <position position="222"/>
    </location>
</feature>
<keyword evidence="5 6" id="KW-0961">Cell wall biogenesis/degradation</keyword>
<dbReference type="PROSITE" id="PS52029">
    <property type="entry name" value="LD_TPASE"/>
    <property type="match status" value="1"/>
</dbReference>
<keyword evidence="4 6" id="KW-0573">Peptidoglycan synthesis</keyword>